<evidence type="ECO:0000313" key="3">
    <source>
        <dbReference type="Proteomes" id="UP001357485"/>
    </source>
</evidence>
<comment type="caution">
    <text evidence="2">The sequence shown here is derived from an EMBL/GenBank/DDBJ whole genome shotgun (WGS) entry which is preliminary data.</text>
</comment>
<feature type="region of interest" description="Disordered" evidence="1">
    <location>
        <begin position="1"/>
        <end position="127"/>
    </location>
</feature>
<proteinExistence type="predicted"/>
<sequence>MSRVPPAPTVEVRQRSTPAIAEESGEFITQNAKPLAPATSIVLNQIPRKPSPAHSRNASADSQPISFTPGYRRDLDTPSPGNSPARSPAIEASNQMPLPKTGEIEDSSSTDLHQPEVGLSAETTHPSINYTTREADIAHAVNSSPNKHVPGAAQAVQDSRALYLDTHRHSPAPE</sequence>
<feature type="compositionally biased region" description="Polar residues" evidence="1">
    <location>
        <begin position="54"/>
        <end position="66"/>
    </location>
</feature>
<reference evidence="2 3" key="1">
    <citation type="submission" date="2023-08" db="EMBL/GenBank/DDBJ databases">
        <title>Black Yeasts Isolated from many extreme environments.</title>
        <authorList>
            <person name="Coleine C."/>
            <person name="Stajich J.E."/>
            <person name="Selbmann L."/>
        </authorList>
    </citation>
    <scope>NUCLEOTIDE SEQUENCE [LARGE SCALE GENOMIC DNA]</scope>
    <source>
        <strain evidence="2 3">CCFEE 536</strain>
    </source>
</reference>
<keyword evidence="3" id="KW-1185">Reference proteome</keyword>
<protein>
    <submittedName>
        <fullName evidence="2">Uncharacterized protein</fullName>
    </submittedName>
</protein>
<feature type="non-terminal residue" evidence="2">
    <location>
        <position position="174"/>
    </location>
</feature>
<evidence type="ECO:0000256" key="1">
    <source>
        <dbReference type="SAM" id="MobiDB-lite"/>
    </source>
</evidence>
<accession>A0ABR0M3K9</accession>
<dbReference type="Proteomes" id="UP001357485">
    <property type="component" value="Unassembled WGS sequence"/>
</dbReference>
<dbReference type="EMBL" id="JAVRRA010001852">
    <property type="protein sequence ID" value="KAK5278989.1"/>
    <property type="molecule type" value="Genomic_DNA"/>
</dbReference>
<organism evidence="2 3">
    <name type="scientific">Cryomyces antarcticus</name>
    <dbReference type="NCBI Taxonomy" id="329879"/>
    <lineage>
        <taxon>Eukaryota</taxon>
        <taxon>Fungi</taxon>
        <taxon>Dikarya</taxon>
        <taxon>Ascomycota</taxon>
        <taxon>Pezizomycotina</taxon>
        <taxon>Dothideomycetes</taxon>
        <taxon>Dothideomycetes incertae sedis</taxon>
        <taxon>Cryomyces</taxon>
    </lineage>
</organism>
<evidence type="ECO:0000313" key="2">
    <source>
        <dbReference type="EMBL" id="KAK5278989.1"/>
    </source>
</evidence>
<name>A0ABR0M3K9_9PEZI</name>
<gene>
    <name evidence="2" type="ORF">LTR16_008084</name>
</gene>